<keyword evidence="1" id="KW-0472">Membrane</keyword>
<keyword evidence="3" id="KW-1185">Reference proteome</keyword>
<gene>
    <name evidence="2" type="ORF">CPSG_06383</name>
</gene>
<protein>
    <submittedName>
        <fullName evidence="2">Uncharacterized protein</fullName>
    </submittedName>
</protein>
<sequence>MQNLSRFHTWAALRLFVYHLTFVYSALCLRGPFSWVAKPGFVTRRVSKQRFGSLSGMSGWSCSSFFFLLLFCLVWHFSFFFLSEFRWPFFTPLLPTPFISSLLTR</sequence>
<accession>E9D981</accession>
<keyword evidence="1" id="KW-1133">Transmembrane helix</keyword>
<name>E9D981_COCPS</name>
<organism evidence="3">
    <name type="scientific">Coccidioides posadasii (strain RMSCC 757 / Silveira)</name>
    <name type="common">Valley fever fungus</name>
    <dbReference type="NCBI Taxonomy" id="443226"/>
    <lineage>
        <taxon>Eukaryota</taxon>
        <taxon>Fungi</taxon>
        <taxon>Dikarya</taxon>
        <taxon>Ascomycota</taxon>
        <taxon>Pezizomycotina</taxon>
        <taxon>Eurotiomycetes</taxon>
        <taxon>Eurotiomycetidae</taxon>
        <taxon>Onygenales</taxon>
        <taxon>Onygenaceae</taxon>
        <taxon>Coccidioides</taxon>
    </lineage>
</organism>
<reference evidence="3" key="2">
    <citation type="submission" date="2010-03" db="EMBL/GenBank/DDBJ databases">
        <title>The genome sequence of Coccidioides posadasii strain Silveira.</title>
        <authorList>
            <consortium name="The Broad Institute Genome Sequencing Center for Infectious Disease"/>
            <person name="Neafsey D."/>
            <person name="Orbach M."/>
            <person name="Henn M.R."/>
            <person name="Cole G.T."/>
            <person name="Galgiani J."/>
            <person name="Gardner M.J."/>
            <person name="Kirkland T.N."/>
            <person name="Taylor J.W."/>
            <person name="Young S.K."/>
            <person name="Zeng Q."/>
            <person name="Koehrsen M."/>
            <person name="Alvarado L."/>
            <person name="Berlin A."/>
            <person name="Borenstein D."/>
            <person name="Chapman S.B."/>
            <person name="Chen Z."/>
            <person name="Engels R."/>
            <person name="Freedman E."/>
            <person name="Gellesch M."/>
            <person name="Goldberg J."/>
            <person name="Griggs A."/>
            <person name="Gujja S."/>
            <person name="Heilman E."/>
            <person name="Heiman D."/>
            <person name="Howarth C."/>
            <person name="Jen D."/>
            <person name="Larson L."/>
            <person name="Mehta T."/>
            <person name="Neiman D."/>
            <person name="Park D."/>
            <person name="Pearson M."/>
            <person name="Richards J."/>
            <person name="Roberts A."/>
            <person name="Saif S."/>
            <person name="Shea T."/>
            <person name="Shenoy N."/>
            <person name="Sisk P."/>
            <person name="Stolte C."/>
            <person name="Sykes S."/>
            <person name="Walk T."/>
            <person name="White J."/>
            <person name="Yandava C."/>
            <person name="Haas B."/>
            <person name="Nusbaum C."/>
            <person name="Birren B."/>
        </authorList>
    </citation>
    <scope>NUCLEOTIDE SEQUENCE [LARGE SCALE GENOMIC DNA]</scope>
    <source>
        <strain evidence="3">RMSCC 757 / Silveira</strain>
    </source>
</reference>
<dbReference type="VEuPathDB" id="FungiDB:CPSG_06383"/>
<evidence type="ECO:0000313" key="3">
    <source>
        <dbReference type="Proteomes" id="UP000002497"/>
    </source>
</evidence>
<dbReference type="Proteomes" id="UP000002497">
    <property type="component" value="Unassembled WGS sequence"/>
</dbReference>
<dbReference type="AlphaFoldDB" id="E9D981"/>
<feature type="transmembrane region" description="Helical" evidence="1">
    <location>
        <begin position="12"/>
        <end position="37"/>
    </location>
</feature>
<reference evidence="3" key="1">
    <citation type="journal article" date="2010" name="Genome Res.">
        <title>Population genomic sequencing of Coccidioides fungi reveals recent hybridization and transposon control.</title>
        <authorList>
            <person name="Neafsey D.E."/>
            <person name="Barker B.M."/>
            <person name="Sharpton T.J."/>
            <person name="Stajich J.E."/>
            <person name="Park D.J."/>
            <person name="Whiston E."/>
            <person name="Hung C.-Y."/>
            <person name="McMahan C."/>
            <person name="White J."/>
            <person name="Sykes S."/>
            <person name="Heiman D."/>
            <person name="Young S."/>
            <person name="Zeng Q."/>
            <person name="Abouelleil A."/>
            <person name="Aftuck L."/>
            <person name="Bessette D."/>
            <person name="Brown A."/>
            <person name="FitzGerald M."/>
            <person name="Lui A."/>
            <person name="Macdonald J.P."/>
            <person name="Priest M."/>
            <person name="Orbach M.J."/>
            <person name="Galgiani J.N."/>
            <person name="Kirkland T.N."/>
            <person name="Cole G.T."/>
            <person name="Birren B.W."/>
            <person name="Henn M.R."/>
            <person name="Taylor J.W."/>
            <person name="Rounsley S.D."/>
        </authorList>
    </citation>
    <scope>NUCLEOTIDE SEQUENCE [LARGE SCALE GENOMIC DNA]</scope>
    <source>
        <strain evidence="3">RMSCC 757 / Silveira</strain>
    </source>
</reference>
<evidence type="ECO:0000256" key="1">
    <source>
        <dbReference type="SAM" id="Phobius"/>
    </source>
</evidence>
<evidence type="ECO:0000313" key="2">
    <source>
        <dbReference type="EMBL" id="EFW17116.1"/>
    </source>
</evidence>
<feature type="transmembrane region" description="Helical" evidence="1">
    <location>
        <begin position="57"/>
        <end position="82"/>
    </location>
</feature>
<keyword evidence="1" id="KW-0812">Transmembrane</keyword>
<proteinExistence type="predicted"/>
<dbReference type="HOGENOM" id="CLU_2236342_0_0_1"/>
<dbReference type="EMBL" id="GL636495">
    <property type="protein sequence ID" value="EFW17116.1"/>
    <property type="molecule type" value="Genomic_DNA"/>
</dbReference>